<dbReference type="RefSeq" id="WP_124963279.1">
    <property type="nucleotide sequence ID" value="NZ_RRAZ01000002.1"/>
</dbReference>
<keyword evidence="3" id="KW-0574">Periplasm</keyword>
<evidence type="ECO:0000256" key="2">
    <source>
        <dbReference type="ARBA" id="ARBA00022729"/>
    </source>
</evidence>
<dbReference type="GO" id="GO:0042597">
    <property type="term" value="C:periplasmic space"/>
    <property type="evidence" value="ECO:0007669"/>
    <property type="project" value="UniProtKB-SubCell"/>
</dbReference>
<evidence type="ECO:0000313" key="5">
    <source>
        <dbReference type="EMBL" id="RRH78189.1"/>
    </source>
</evidence>
<dbReference type="Pfam" id="PF03480">
    <property type="entry name" value="DctP"/>
    <property type="match status" value="1"/>
</dbReference>
<reference evidence="5 6" key="1">
    <citation type="submission" date="2018-11" db="EMBL/GenBank/DDBJ databases">
        <title>Gemmobacter sp. nov., YIM 102744-1 draft genome.</title>
        <authorList>
            <person name="Li G."/>
            <person name="Jiang Y."/>
        </authorList>
    </citation>
    <scope>NUCLEOTIDE SEQUENCE [LARGE SCALE GENOMIC DNA]</scope>
    <source>
        <strain evidence="5 6">YIM 102744-1</strain>
    </source>
</reference>
<evidence type="ECO:0000256" key="3">
    <source>
        <dbReference type="ARBA" id="ARBA00022764"/>
    </source>
</evidence>
<dbReference type="Gene3D" id="3.40.190.170">
    <property type="entry name" value="Bacterial extracellular solute-binding protein, family 7"/>
    <property type="match status" value="1"/>
</dbReference>
<name>A0A3P3DVJ3_9RHOB</name>
<feature type="signal peptide" evidence="4">
    <location>
        <begin position="1"/>
        <end position="24"/>
    </location>
</feature>
<comment type="subcellular location">
    <subcellularLocation>
        <location evidence="1">Periplasm</location>
    </subcellularLocation>
</comment>
<sequence>MKRHFYVLAASAALTGLTALPSMAQNFIISSSLPQAHLWTGGHMEDFMKILGDSSKGAITFTPFVAGELTGVGRELDALQGGSVQIAAPLLAPYHEGAFPLSDVTQLPTYGTDSPMVTRAFQQLLDSDEALKDGKSFYQYEIEPKGIRTWAIGATSAYSLSTAGKPLREPADFQGMPLRAGSAIHTLFLNETKSTPVTMPASNVYEALSRGTVNGLVLAVSDWPAYSLEPLIKDTITDVAIGHWQSYLAISNDAWAQLDEAGQKAFDAAAREAAANNAKVWDGRLDSVQKESTEKHGAKFTPVGELSADMQSFIAQSGANTWKVWVEKLEGQGHPAKATATLYAKIIREEGGRLPEGVAEYLGL</sequence>
<evidence type="ECO:0000256" key="1">
    <source>
        <dbReference type="ARBA" id="ARBA00004418"/>
    </source>
</evidence>
<dbReference type="Proteomes" id="UP000282125">
    <property type="component" value="Unassembled WGS sequence"/>
</dbReference>
<dbReference type="OrthoDB" id="7822595at2"/>
<keyword evidence="2 4" id="KW-0732">Signal</keyword>
<dbReference type="NCBIfam" id="NF037995">
    <property type="entry name" value="TRAP_S1"/>
    <property type="match status" value="1"/>
</dbReference>
<gene>
    <name evidence="5" type="ORF">EG244_01710</name>
</gene>
<proteinExistence type="predicted"/>
<evidence type="ECO:0000313" key="6">
    <source>
        <dbReference type="Proteomes" id="UP000282125"/>
    </source>
</evidence>
<evidence type="ECO:0000256" key="4">
    <source>
        <dbReference type="SAM" id="SignalP"/>
    </source>
</evidence>
<dbReference type="PANTHER" id="PTHR33376:SF15">
    <property type="entry name" value="BLL6794 PROTEIN"/>
    <property type="match status" value="1"/>
</dbReference>
<dbReference type="InterPro" id="IPR038404">
    <property type="entry name" value="TRAP_DctP_sf"/>
</dbReference>
<feature type="chain" id="PRO_5017925210" evidence="4">
    <location>
        <begin position="25"/>
        <end position="364"/>
    </location>
</feature>
<accession>A0A3P3DVJ3</accession>
<keyword evidence="6" id="KW-1185">Reference proteome</keyword>
<dbReference type="EMBL" id="RRAZ01000002">
    <property type="protein sequence ID" value="RRH78189.1"/>
    <property type="molecule type" value="Genomic_DNA"/>
</dbReference>
<dbReference type="GO" id="GO:0055085">
    <property type="term" value="P:transmembrane transport"/>
    <property type="evidence" value="ECO:0007669"/>
    <property type="project" value="InterPro"/>
</dbReference>
<comment type="caution">
    <text evidence="5">The sequence shown here is derived from an EMBL/GenBank/DDBJ whole genome shotgun (WGS) entry which is preliminary data.</text>
</comment>
<dbReference type="InterPro" id="IPR018389">
    <property type="entry name" value="DctP_fam"/>
</dbReference>
<dbReference type="AlphaFoldDB" id="A0A3P3DVJ3"/>
<dbReference type="PANTHER" id="PTHR33376">
    <property type="match status" value="1"/>
</dbReference>
<organism evidence="5 6">
    <name type="scientific">Falsigemmobacter faecalis</name>
    <dbReference type="NCBI Taxonomy" id="2488730"/>
    <lineage>
        <taxon>Bacteria</taxon>
        <taxon>Pseudomonadati</taxon>
        <taxon>Pseudomonadota</taxon>
        <taxon>Alphaproteobacteria</taxon>
        <taxon>Rhodobacterales</taxon>
        <taxon>Paracoccaceae</taxon>
        <taxon>Falsigemmobacter</taxon>
    </lineage>
</organism>
<protein>
    <submittedName>
        <fullName evidence="5">C4-dicarboxylate ABC transporter substrate-binding protein</fullName>
    </submittedName>
</protein>